<dbReference type="OrthoDB" id="3219396at2759"/>
<name>A0A0C3CTM3_HEBCY</name>
<keyword evidence="2" id="KW-1185">Reference proteome</keyword>
<dbReference type="EMBL" id="KN831769">
    <property type="protein sequence ID" value="KIM47444.1"/>
    <property type="molecule type" value="Genomic_DNA"/>
</dbReference>
<evidence type="ECO:0000313" key="1">
    <source>
        <dbReference type="EMBL" id="KIM47444.1"/>
    </source>
</evidence>
<evidence type="ECO:0000313" key="2">
    <source>
        <dbReference type="Proteomes" id="UP000053424"/>
    </source>
</evidence>
<reference evidence="1 2" key="1">
    <citation type="submission" date="2014-04" db="EMBL/GenBank/DDBJ databases">
        <authorList>
            <consortium name="DOE Joint Genome Institute"/>
            <person name="Kuo A."/>
            <person name="Gay G."/>
            <person name="Dore J."/>
            <person name="Kohler A."/>
            <person name="Nagy L.G."/>
            <person name="Floudas D."/>
            <person name="Copeland A."/>
            <person name="Barry K.W."/>
            <person name="Cichocki N."/>
            <person name="Veneault-Fourrey C."/>
            <person name="LaButti K."/>
            <person name="Lindquist E.A."/>
            <person name="Lipzen A."/>
            <person name="Lundell T."/>
            <person name="Morin E."/>
            <person name="Murat C."/>
            <person name="Sun H."/>
            <person name="Tunlid A."/>
            <person name="Henrissat B."/>
            <person name="Grigoriev I.V."/>
            <person name="Hibbett D.S."/>
            <person name="Martin F."/>
            <person name="Nordberg H.P."/>
            <person name="Cantor M.N."/>
            <person name="Hua S.X."/>
        </authorList>
    </citation>
    <scope>NUCLEOTIDE SEQUENCE [LARGE SCALE GENOMIC DNA]</scope>
    <source>
        <strain evidence="2">h7</strain>
    </source>
</reference>
<organism evidence="1 2">
    <name type="scientific">Hebeloma cylindrosporum</name>
    <dbReference type="NCBI Taxonomy" id="76867"/>
    <lineage>
        <taxon>Eukaryota</taxon>
        <taxon>Fungi</taxon>
        <taxon>Dikarya</taxon>
        <taxon>Basidiomycota</taxon>
        <taxon>Agaricomycotina</taxon>
        <taxon>Agaricomycetes</taxon>
        <taxon>Agaricomycetidae</taxon>
        <taxon>Agaricales</taxon>
        <taxon>Agaricineae</taxon>
        <taxon>Hymenogastraceae</taxon>
        <taxon>Hebeloma</taxon>
    </lineage>
</organism>
<sequence length="242" mass="26853">MLCLHTTTVSYLDLPDLALLARVAPCLVPLTTDAVLHTHRLRVVSPSRVNHYLFGRSPQGHALRPTVLDLVRRGVMRGLDLERRWRVGAYFYSLSAIRQYENGRSLSRRLASNVLSSQLRRRTAGVNAGASGTPISSSSSAISASLRTLYTAHVYPDVESSSLNVARSLLPTMRKLKWSLQRDRLAKVFKESGMRLGINAWLELGQGSGRRVVKETEKVRLAVCPDIRKTRGFFEGLGSAGR</sequence>
<accession>A0A0C3CTM3</accession>
<gene>
    <name evidence="1" type="ORF">M413DRAFT_200063</name>
</gene>
<dbReference type="Proteomes" id="UP000053424">
    <property type="component" value="Unassembled WGS sequence"/>
</dbReference>
<proteinExistence type="predicted"/>
<dbReference type="HOGENOM" id="CLU_104287_0_0_1"/>
<reference evidence="2" key="2">
    <citation type="submission" date="2015-01" db="EMBL/GenBank/DDBJ databases">
        <title>Evolutionary Origins and Diversification of the Mycorrhizal Mutualists.</title>
        <authorList>
            <consortium name="DOE Joint Genome Institute"/>
            <consortium name="Mycorrhizal Genomics Consortium"/>
            <person name="Kohler A."/>
            <person name="Kuo A."/>
            <person name="Nagy L.G."/>
            <person name="Floudas D."/>
            <person name="Copeland A."/>
            <person name="Barry K.W."/>
            <person name="Cichocki N."/>
            <person name="Veneault-Fourrey C."/>
            <person name="LaButti K."/>
            <person name="Lindquist E.A."/>
            <person name="Lipzen A."/>
            <person name="Lundell T."/>
            <person name="Morin E."/>
            <person name="Murat C."/>
            <person name="Riley R."/>
            <person name="Ohm R."/>
            <person name="Sun H."/>
            <person name="Tunlid A."/>
            <person name="Henrissat B."/>
            <person name="Grigoriev I.V."/>
            <person name="Hibbett D.S."/>
            <person name="Martin F."/>
        </authorList>
    </citation>
    <scope>NUCLEOTIDE SEQUENCE [LARGE SCALE GENOMIC DNA]</scope>
    <source>
        <strain evidence="2">h7</strain>
    </source>
</reference>
<dbReference type="AlphaFoldDB" id="A0A0C3CTM3"/>
<dbReference type="STRING" id="686832.A0A0C3CTM3"/>
<protein>
    <submittedName>
        <fullName evidence="1">Uncharacterized protein</fullName>
    </submittedName>
</protein>